<dbReference type="GO" id="GO:0051301">
    <property type="term" value="P:cell division"/>
    <property type="evidence" value="ECO:0007669"/>
    <property type="project" value="UniProtKB-KW"/>
</dbReference>
<comment type="subcellular location">
    <subcellularLocation>
        <location evidence="3">Cytoplasm</location>
        <location evidence="3">Cell cortex</location>
    </subcellularLocation>
    <subcellularLocation>
        <location evidence="2">Cytoplasm</location>
        <location evidence="2">Cytoskeleton</location>
    </subcellularLocation>
    <subcellularLocation>
        <location evidence="1">Nucleus</location>
    </subcellularLocation>
</comment>
<feature type="compositionally biased region" description="Acidic residues" evidence="17">
    <location>
        <begin position="1562"/>
        <end position="1571"/>
    </location>
</feature>
<feature type="compositionally biased region" description="Basic and acidic residues" evidence="17">
    <location>
        <begin position="44"/>
        <end position="72"/>
    </location>
</feature>
<evidence type="ECO:0000256" key="9">
    <source>
        <dbReference type="ARBA" id="ARBA00022860"/>
    </source>
</evidence>
<organism evidence="19 20">
    <name type="scientific">Oncorhynchus mykiss</name>
    <name type="common">Rainbow trout</name>
    <name type="synonym">Salmo gairdneri</name>
    <dbReference type="NCBI Taxonomy" id="8022"/>
    <lineage>
        <taxon>Eukaryota</taxon>
        <taxon>Metazoa</taxon>
        <taxon>Chordata</taxon>
        <taxon>Craniata</taxon>
        <taxon>Vertebrata</taxon>
        <taxon>Euteleostomi</taxon>
        <taxon>Actinopterygii</taxon>
        <taxon>Neopterygii</taxon>
        <taxon>Teleostei</taxon>
        <taxon>Protacanthopterygii</taxon>
        <taxon>Salmoniformes</taxon>
        <taxon>Salmonidae</taxon>
        <taxon>Salmoninae</taxon>
        <taxon>Oncorhynchus</taxon>
    </lineage>
</organism>
<dbReference type="InterPro" id="IPR000299">
    <property type="entry name" value="FERM_domain"/>
</dbReference>
<evidence type="ECO:0000313" key="20">
    <source>
        <dbReference type="Proteomes" id="UP000694395"/>
    </source>
</evidence>
<dbReference type="InterPro" id="IPR029071">
    <property type="entry name" value="Ubiquitin-like_domsf"/>
</dbReference>
<keyword evidence="4" id="KW-0813">Transport</keyword>
<feature type="domain" description="FERM" evidence="18">
    <location>
        <begin position="648"/>
        <end position="929"/>
    </location>
</feature>
<dbReference type="PANTHER" id="PTHR23280:SF12">
    <property type="entry name" value="PROTEIN 4.1"/>
    <property type="match status" value="1"/>
</dbReference>
<feature type="compositionally biased region" description="Basic and acidic residues" evidence="17">
    <location>
        <begin position="454"/>
        <end position="465"/>
    </location>
</feature>
<dbReference type="InterPro" id="IPR018979">
    <property type="entry name" value="FERM_N"/>
</dbReference>
<dbReference type="PRINTS" id="PR00661">
    <property type="entry name" value="ERMFAMILY"/>
</dbReference>
<evidence type="ECO:0000256" key="5">
    <source>
        <dbReference type="ARBA" id="ARBA00022490"/>
    </source>
</evidence>
<dbReference type="GO" id="GO:0005198">
    <property type="term" value="F:structural molecule activity"/>
    <property type="evidence" value="ECO:0007669"/>
    <property type="project" value="InterPro"/>
</dbReference>
<dbReference type="Pfam" id="PF09380">
    <property type="entry name" value="FERM_C"/>
    <property type="match status" value="1"/>
</dbReference>
<keyword evidence="11" id="KW-0206">Cytoskeleton</keyword>
<evidence type="ECO:0000256" key="15">
    <source>
        <dbReference type="ARBA" id="ARBA00030419"/>
    </source>
</evidence>
<proteinExistence type="predicted"/>
<dbReference type="Gene3D" id="3.10.20.90">
    <property type="entry name" value="Phosphatidylinositol 3-kinase Catalytic Subunit, Chain A, domain 1"/>
    <property type="match status" value="1"/>
</dbReference>
<evidence type="ECO:0000313" key="19">
    <source>
        <dbReference type="Ensembl" id="ENSOMYP00000122677.1"/>
    </source>
</evidence>
<feature type="compositionally biased region" description="Basic and acidic residues" evidence="17">
    <location>
        <begin position="579"/>
        <end position="605"/>
    </location>
</feature>
<dbReference type="InterPro" id="IPR014847">
    <property type="entry name" value="FA"/>
</dbReference>
<evidence type="ECO:0000256" key="4">
    <source>
        <dbReference type="ARBA" id="ARBA00022448"/>
    </source>
</evidence>
<evidence type="ECO:0000256" key="12">
    <source>
        <dbReference type="ARBA" id="ARBA00023242"/>
    </source>
</evidence>
<evidence type="ECO:0000256" key="1">
    <source>
        <dbReference type="ARBA" id="ARBA00004123"/>
    </source>
</evidence>
<dbReference type="Pfam" id="PF09379">
    <property type="entry name" value="FERM_N"/>
    <property type="match status" value="1"/>
</dbReference>
<dbReference type="SUPFAM" id="SSF47031">
    <property type="entry name" value="Second domain of FERM"/>
    <property type="match status" value="1"/>
</dbReference>
<evidence type="ECO:0000256" key="6">
    <source>
        <dbReference type="ARBA" id="ARBA00022553"/>
    </source>
</evidence>
<dbReference type="SUPFAM" id="SSF54236">
    <property type="entry name" value="Ubiquitin-like"/>
    <property type="match status" value="1"/>
</dbReference>
<sequence length="2410" mass="275197">MTTEASAVGEADTEGKPKPSVAEAERRPENKQSSEAEIQLENKQSPEPETEREPENKPSPEPETEREPENKPSPEAAAPEPEREKPSQKTQEQDSEPGSTESPIFTTTTEEEQLVKPRQRTSASRGLSRLFSSFLKRRSQCSDVEWAEVEKAEKDRKEKAEAGTKEEKLEQAKGEEKKEAEERGEKKEEEEAAKKAEKKKEEEEAAKKAEKKEEEAAKKAEKKKEEEEEAAKKAEKKKEEEEAAKKAKKKEEEAAKKAEKKKEEEEAAKKAEKKKKKEGEEAAKKEAVKKKKEEKEAAKKAEKKKKEEEEAAKKAEKKKKEEEEAARKAKKKEEEEAAKKAEKKKKEEEGVTKKEAEQQNQEEEAAEKKEEEKKKKKEGEAAKKAEKEGEAAKKEEKKKEEGEEAKKAEEKKEEEEEAKKEEEEAAKKAEKKKKEEEAKKEEKKTKDEEESAEKEEKKKGEEKTTKKTQKGKKKEKENKEEEKGKKNEANKEVKKNEENKELKKKKRKGKKKAGEEHKAGEQSTTEVQVKAPIAAPEPELRAEAEGEAEQERQEEPVEDQDHHSISSAETQPAQAEQKVNAEVEKEVVEGEEKEAGVEEKEKKEETEEEPAEQMEEGEANGGEGENTNGEDKMALAEEAKPSKRPRIMQCKVTLLDDTLFECELGKHATGSDLFVKVCDHLNLLERDYCGLAVWDTPTSRTWLDASKEIRKQVADYTYEFTFNVKFYPPDPAQLTEDLTRYYLCLQLRKDILSGLLPCSFVTLAMLGSYTAQSELGEYDPEVHGSHYTKELRLAPGQGKELEDKVMELHRTYRSMSPAQADMLFLENAKKLSMYGVDLHQAKDLEGVDITLGVCSGGLMVYKDKLRINRFPWPKVLKISYKRSSFFIKIRPSEQEQYESTIGFKLPNYKASKKLWKASVEHHTFFRVSSVEPPSSRSRFLALGSKFRYSGRTQAQTRQASSMIARPAPRFTRSASKRLSRTIDEAGDDDLQASQLSASPNKTEDDDWFFMLGSDQPQTLFSPARGRETFSVETSTQSWDDGKSVQTVRQAWQETETGQTVSRTVSQTWQGRVSDEQQQGRLEEEKEEDWSVLLGRRLSLPYVPYPMMKPPVKYRSAQVAKVATAKILERLLQPRQEQSDDWVMQLDRSFEFADTPPFSPPVSLEKEETRQERREVIKRLQEGVFLVEKLREVEVLDERLREVKVLEERLQEVDELEERIQEEVEARQEEEGGVEQEEGEVEEEVVEAAEENVEDVDELEEQIKEVFLKGLLPDESGEDEGLKEESMEEAEESEKGWSNVASTSSVVRRVDLRTQNSVTIVKEMRQQEGGMEEETLEQVAVSDEGLKEDEGWLEERKHQALVEGLPEGLEERRGEIRVERRRKKVTIVTQDESLPDELEKKASEKLSEDQIGGHFYKEGQLMVKFNELFAAEKLGLPIVTIQQEWLQEQEKVREEKQEERVEQVKISGEGLIEVKGGLEDRMRQMSEERLREGEQTVVKTKKTVRIVEEMRRTQKTLEEKSSEDILSEERLGDGFYTEGEVLVKFRKDVERVPHRVRQMEKPQEEEEEEEVVEVNMQPSQPEDKDDWVVLLDSLPHKTLYKPPVMPADSALVPVVSTRFSVVLVDTVEQRAPERECIEVEATQQQPERGLVEGRRLWQMQEDDWFMLLDLVDRVPSGVPTTPVSASLQEQVQVYVDETISSMVKVMTAVQREETRVTVVEEMELQEDQSRLEQKLSQREMEDGWFVLLDIVPREPSVIPSASVEERIPVYPEESVSSVVELTTVEQREERRVTVMEEERRQEEVILPPQPSREMDDDWFVQLDVVPRETSYKPPVAPAEPTPVSPDVISPVVEVKAEQQKPVVVLVEEMRPQQEREVEEWQRQPERDDDWFTLFADVREEPIIVPPVGFVLLDAVREERAGVPPVSLAVSDRVYPEVVPAKHLTIEPEPRVFVVEAVRLLPEDFALEGKATQPQREQDDDWFLQLDVAPKVAAAPVVVIYSGVKETVEQKPPKTVRIMEETVKMEEGPVVTPKEVDDDWFVLWDRAPSKILTTPKAFHVDREVIELVPRRTVIVVEETRKPHRVVEDRRQPEVELVKTLPPQERGEGDDWFTLFEASRQEPVKMPTVAVVTRPAPVVDVMVTSTEQRTQKRVTIVEERWREERTLQQRLPQRQREVDDDWFVLLDAAPKELVVATHKAARPVSAPVFSQAALMEAGIPMAPLDLQQPQTSTPIRLPARQDDRKLQVTVEAVDEGSAEVKSKQTDTEEPVQMRKDFEKPQEDLIRHHTSISELKRNFMASVPESRGPSEWDKRLSTHSPFRSLGINGQPLPDADGVSVDGTDGGKEATALSSIQSITSESSRETSGTSITTTTTHISKVVKGGASETRVEKRIVITADSEDDQGSDGGATAM</sequence>
<feature type="region of interest" description="Disordered" evidence="17">
    <location>
        <begin position="1"/>
        <end position="630"/>
    </location>
</feature>
<feature type="region of interest" description="Disordered" evidence="17">
    <location>
        <begin position="1266"/>
        <end position="1300"/>
    </location>
</feature>
<feature type="compositionally biased region" description="Polar residues" evidence="17">
    <location>
        <begin position="565"/>
        <end position="574"/>
    </location>
</feature>
<dbReference type="InterPro" id="IPR019749">
    <property type="entry name" value="Band_41_domain"/>
</dbReference>
<feature type="compositionally biased region" description="Basic and acidic residues" evidence="17">
    <location>
        <begin position="148"/>
        <end position="270"/>
    </location>
</feature>
<dbReference type="PANTHER" id="PTHR23280">
    <property type="entry name" value="4.1 G PROTEIN"/>
    <property type="match status" value="1"/>
</dbReference>
<dbReference type="GO" id="GO:0005938">
    <property type="term" value="C:cell cortex"/>
    <property type="evidence" value="ECO:0007669"/>
    <property type="project" value="UniProtKB-SubCell"/>
</dbReference>
<keyword evidence="7" id="KW-0132">Cell division</keyword>
<keyword evidence="8" id="KW-0498">Mitosis</keyword>
<keyword evidence="6" id="KW-0597">Phosphoprotein</keyword>
<dbReference type="InterPro" id="IPR035963">
    <property type="entry name" value="FERM_2"/>
</dbReference>
<dbReference type="SMART" id="SM00295">
    <property type="entry name" value="B41"/>
    <property type="match status" value="1"/>
</dbReference>
<evidence type="ECO:0000256" key="10">
    <source>
        <dbReference type="ARBA" id="ARBA00023203"/>
    </source>
</evidence>
<dbReference type="Ensembl" id="ENSOMYT00000006410.2">
    <property type="protein sequence ID" value="ENSOMYP00000122677.1"/>
    <property type="gene ID" value="ENSOMYG00000002954.2"/>
</dbReference>
<dbReference type="CDD" id="cd14473">
    <property type="entry name" value="FERM_B-lobe"/>
    <property type="match status" value="1"/>
</dbReference>
<dbReference type="InterPro" id="IPR008379">
    <property type="entry name" value="Band_4.1_C"/>
</dbReference>
<dbReference type="InterPro" id="IPR019747">
    <property type="entry name" value="FERM_CS"/>
</dbReference>
<evidence type="ECO:0000256" key="2">
    <source>
        <dbReference type="ARBA" id="ARBA00004245"/>
    </source>
</evidence>
<dbReference type="GO" id="GO:0005856">
    <property type="term" value="C:cytoskeleton"/>
    <property type="evidence" value="ECO:0007669"/>
    <property type="project" value="UniProtKB-SubCell"/>
</dbReference>
<feature type="region of interest" description="Disordered" evidence="17">
    <location>
        <begin position="1556"/>
        <end position="1578"/>
    </location>
</feature>
<keyword evidence="9" id="KW-0112">Calmodulin-binding</keyword>
<feature type="compositionally biased region" description="Polar residues" evidence="17">
    <location>
        <begin position="96"/>
        <end position="108"/>
    </location>
</feature>
<keyword evidence="20" id="KW-1185">Reference proteome</keyword>
<dbReference type="GO" id="GO:0005886">
    <property type="term" value="C:plasma membrane"/>
    <property type="evidence" value="ECO:0007669"/>
    <property type="project" value="TreeGrafter"/>
</dbReference>
<feature type="compositionally biased region" description="Basic and acidic residues" evidence="17">
    <location>
        <begin position="277"/>
        <end position="357"/>
    </location>
</feature>
<feature type="compositionally biased region" description="Low complexity" evidence="17">
    <location>
        <begin position="2349"/>
        <end position="2375"/>
    </location>
</feature>
<feature type="compositionally biased region" description="Basic residues" evidence="17">
    <location>
        <begin position="502"/>
        <end position="511"/>
    </location>
</feature>
<evidence type="ECO:0000256" key="3">
    <source>
        <dbReference type="ARBA" id="ARBA00004544"/>
    </source>
</evidence>
<feature type="compositionally biased region" description="Basic and acidic residues" evidence="17">
    <location>
        <begin position="366"/>
        <end position="447"/>
    </location>
</feature>
<dbReference type="InterPro" id="IPR014352">
    <property type="entry name" value="FERM/acyl-CoA-bd_prot_sf"/>
</dbReference>
<dbReference type="Proteomes" id="UP000694395">
    <property type="component" value="Chromosome 2"/>
</dbReference>
<name>A0A8K9VC77_ONCMY</name>
<dbReference type="GO" id="GO:0005516">
    <property type="term" value="F:calmodulin binding"/>
    <property type="evidence" value="ECO:0007669"/>
    <property type="project" value="UniProtKB-KW"/>
</dbReference>
<keyword evidence="10" id="KW-0009">Actin-binding</keyword>
<dbReference type="SUPFAM" id="SSF50729">
    <property type="entry name" value="PH domain-like"/>
    <property type="match status" value="1"/>
</dbReference>
<dbReference type="InterPro" id="IPR011993">
    <property type="entry name" value="PH-like_dom_sf"/>
</dbReference>
<feature type="compositionally biased region" description="Acidic residues" evidence="17">
    <location>
        <begin position="1274"/>
        <end position="1291"/>
    </location>
</feature>
<feature type="compositionally biased region" description="Acidic residues" evidence="17">
    <location>
        <begin position="606"/>
        <end position="618"/>
    </location>
</feature>
<dbReference type="Gene3D" id="2.30.29.30">
    <property type="entry name" value="Pleckstrin-homology domain (PH domain)/Phosphotyrosine-binding domain (PTB)"/>
    <property type="match status" value="1"/>
</dbReference>
<evidence type="ECO:0000256" key="13">
    <source>
        <dbReference type="ARBA" id="ARBA00023306"/>
    </source>
</evidence>
<dbReference type="InterPro" id="IPR019748">
    <property type="entry name" value="FERM_central"/>
</dbReference>
<evidence type="ECO:0000256" key="16">
    <source>
        <dbReference type="ARBA" id="ARBA00032586"/>
    </source>
</evidence>
<feature type="region of interest" description="Disordered" evidence="17">
    <location>
        <begin position="2293"/>
        <end position="2386"/>
    </location>
</feature>
<feature type="compositionally biased region" description="Low complexity" evidence="17">
    <location>
        <begin position="122"/>
        <end position="134"/>
    </location>
</feature>
<reference evidence="19" key="1">
    <citation type="submission" date="2020-07" db="EMBL/GenBank/DDBJ databases">
        <title>A long reads based de novo assembly of the rainbow trout Arlee double haploid line genome.</title>
        <authorList>
            <person name="Gao G."/>
            <person name="Palti Y."/>
        </authorList>
    </citation>
    <scope>NUCLEOTIDE SEQUENCE [LARGE SCALE GENOMIC DNA]</scope>
</reference>
<dbReference type="Pfam" id="PF08736">
    <property type="entry name" value="FA"/>
    <property type="match status" value="1"/>
</dbReference>
<dbReference type="PROSITE" id="PS00660">
    <property type="entry name" value="FERM_1"/>
    <property type="match status" value="1"/>
</dbReference>
<protein>
    <recommendedName>
        <fullName evidence="14">Protein 4.1</fullName>
    </recommendedName>
    <alternativeName>
        <fullName evidence="15">Band 4.1</fullName>
    </alternativeName>
    <alternativeName>
        <fullName evidence="16">Erythrocyte membrane protein band 4.1</fullName>
    </alternativeName>
</protein>
<reference evidence="19" key="3">
    <citation type="submission" date="2025-09" db="UniProtKB">
        <authorList>
            <consortium name="Ensembl"/>
        </authorList>
    </citation>
    <scope>IDENTIFICATION</scope>
</reference>
<feature type="compositionally biased region" description="Basic and acidic residues" evidence="17">
    <location>
        <begin position="474"/>
        <end position="501"/>
    </location>
</feature>
<dbReference type="Pfam" id="PF05902">
    <property type="entry name" value="4_1_CTD"/>
    <property type="match status" value="1"/>
</dbReference>
<evidence type="ECO:0000259" key="18">
    <source>
        <dbReference type="PROSITE" id="PS50057"/>
    </source>
</evidence>
<dbReference type="SMART" id="SM01196">
    <property type="entry name" value="FERM_C"/>
    <property type="match status" value="1"/>
</dbReference>
<dbReference type="Pfam" id="PF00373">
    <property type="entry name" value="FERM_M"/>
    <property type="match status" value="1"/>
</dbReference>
<dbReference type="FunFam" id="3.10.20.90:FF:000002">
    <property type="entry name" value="Erythrocyte protein band 4.1-like 3"/>
    <property type="match status" value="1"/>
</dbReference>
<feature type="compositionally biased region" description="Basic and acidic residues" evidence="17">
    <location>
        <begin position="538"/>
        <end position="564"/>
    </location>
</feature>
<evidence type="ECO:0000256" key="8">
    <source>
        <dbReference type="ARBA" id="ARBA00022776"/>
    </source>
</evidence>
<dbReference type="PROSITE" id="PS50057">
    <property type="entry name" value="FERM_3"/>
    <property type="match status" value="1"/>
</dbReference>
<evidence type="ECO:0000256" key="11">
    <source>
        <dbReference type="ARBA" id="ARBA00023212"/>
    </source>
</evidence>
<dbReference type="GO" id="GO:0003779">
    <property type="term" value="F:actin binding"/>
    <property type="evidence" value="ECO:0007669"/>
    <property type="project" value="UniProtKB-KW"/>
</dbReference>
<dbReference type="InterPro" id="IPR000798">
    <property type="entry name" value="Ez/rad/moesin-like"/>
</dbReference>
<reference evidence="19" key="2">
    <citation type="submission" date="2025-08" db="UniProtKB">
        <authorList>
            <consortium name="Ensembl"/>
        </authorList>
    </citation>
    <scope>IDENTIFICATION</scope>
</reference>
<dbReference type="InterPro" id="IPR018980">
    <property type="entry name" value="FERM_PH-like_C"/>
</dbReference>
<dbReference type="SMART" id="SM01195">
    <property type="entry name" value="FA"/>
    <property type="match status" value="1"/>
</dbReference>
<evidence type="ECO:0000256" key="7">
    <source>
        <dbReference type="ARBA" id="ARBA00022618"/>
    </source>
</evidence>
<dbReference type="GO" id="GO:0031032">
    <property type="term" value="P:actomyosin structure organization"/>
    <property type="evidence" value="ECO:0007669"/>
    <property type="project" value="TreeGrafter"/>
</dbReference>
<feature type="region of interest" description="Disordered" evidence="17">
    <location>
        <begin position="1323"/>
        <end position="1344"/>
    </location>
</feature>
<dbReference type="CDD" id="cd13184">
    <property type="entry name" value="FERM_C_4_1_family"/>
    <property type="match status" value="1"/>
</dbReference>
<keyword evidence="5" id="KW-0963">Cytoplasm</keyword>
<keyword evidence="12" id="KW-0539">Nucleus</keyword>
<dbReference type="FunFam" id="2.30.29.30:FF:000001">
    <property type="entry name" value="Erythrocyte membrane protein band 4.1"/>
    <property type="match status" value="1"/>
</dbReference>
<evidence type="ECO:0000256" key="17">
    <source>
        <dbReference type="SAM" id="MobiDB-lite"/>
    </source>
</evidence>
<dbReference type="FunFam" id="1.20.80.10:FF:000001">
    <property type="entry name" value="Erythrocyte membrane protein band 4.1"/>
    <property type="match status" value="1"/>
</dbReference>
<dbReference type="GO" id="GO:0005634">
    <property type="term" value="C:nucleus"/>
    <property type="evidence" value="ECO:0007669"/>
    <property type="project" value="UniProtKB-SubCell"/>
</dbReference>
<feature type="compositionally biased region" description="Basic and acidic residues" evidence="17">
    <location>
        <begin position="13"/>
        <end position="34"/>
    </location>
</feature>
<keyword evidence="13" id="KW-0131">Cell cycle</keyword>
<dbReference type="Gene3D" id="1.20.80.10">
    <property type="match status" value="1"/>
</dbReference>
<evidence type="ECO:0000256" key="14">
    <source>
        <dbReference type="ARBA" id="ARBA00023658"/>
    </source>
</evidence>
<accession>A0A8K9VC77</accession>
<dbReference type="GeneTree" id="ENSGT00940000157833"/>
<dbReference type="PRINTS" id="PR00935">
    <property type="entry name" value="BAND41"/>
</dbReference>
<dbReference type="PROSITE" id="PS00661">
    <property type="entry name" value="FERM_2"/>
    <property type="match status" value="1"/>
</dbReference>